<proteinExistence type="predicted"/>
<feature type="non-terminal residue" evidence="1">
    <location>
        <position position="52"/>
    </location>
</feature>
<organism evidence="1 2">
    <name type="scientific">Sphaeroforma arctica JP610</name>
    <dbReference type="NCBI Taxonomy" id="667725"/>
    <lineage>
        <taxon>Eukaryota</taxon>
        <taxon>Ichthyosporea</taxon>
        <taxon>Ichthyophonida</taxon>
        <taxon>Sphaeroforma</taxon>
    </lineage>
</organism>
<evidence type="ECO:0000313" key="2">
    <source>
        <dbReference type="Proteomes" id="UP000054560"/>
    </source>
</evidence>
<reference evidence="1 2" key="1">
    <citation type="submission" date="2011-02" db="EMBL/GenBank/DDBJ databases">
        <title>The Genome Sequence of Sphaeroforma arctica JP610.</title>
        <authorList>
            <consortium name="The Broad Institute Genome Sequencing Platform"/>
            <person name="Russ C."/>
            <person name="Cuomo C."/>
            <person name="Young S.K."/>
            <person name="Zeng Q."/>
            <person name="Gargeya S."/>
            <person name="Alvarado L."/>
            <person name="Berlin A."/>
            <person name="Chapman S.B."/>
            <person name="Chen Z."/>
            <person name="Freedman E."/>
            <person name="Gellesch M."/>
            <person name="Goldberg J."/>
            <person name="Griggs A."/>
            <person name="Gujja S."/>
            <person name="Heilman E."/>
            <person name="Heiman D."/>
            <person name="Howarth C."/>
            <person name="Mehta T."/>
            <person name="Neiman D."/>
            <person name="Pearson M."/>
            <person name="Roberts A."/>
            <person name="Saif S."/>
            <person name="Shea T."/>
            <person name="Shenoy N."/>
            <person name="Sisk P."/>
            <person name="Stolte C."/>
            <person name="Sykes S."/>
            <person name="White J."/>
            <person name="Yandava C."/>
            <person name="Burger G."/>
            <person name="Gray M.W."/>
            <person name="Holland P.W.H."/>
            <person name="King N."/>
            <person name="Lang F.B.F."/>
            <person name="Roger A.J."/>
            <person name="Ruiz-Trillo I."/>
            <person name="Haas B."/>
            <person name="Nusbaum C."/>
            <person name="Birren B."/>
        </authorList>
    </citation>
    <scope>NUCLEOTIDE SEQUENCE [LARGE SCALE GENOMIC DNA]</scope>
    <source>
        <strain evidence="1 2">JP610</strain>
    </source>
</reference>
<dbReference type="EMBL" id="KQ249965">
    <property type="protein sequence ID" value="KNC70912.1"/>
    <property type="molecule type" value="Genomic_DNA"/>
</dbReference>
<dbReference type="AlphaFoldDB" id="A0A0L0F2K1"/>
<dbReference type="Proteomes" id="UP000054560">
    <property type="component" value="Unassembled WGS sequence"/>
</dbReference>
<evidence type="ECO:0000313" key="1">
    <source>
        <dbReference type="EMBL" id="KNC70912.1"/>
    </source>
</evidence>
<accession>A0A0L0F2K1</accession>
<name>A0A0L0F2K1_9EUKA</name>
<dbReference type="GeneID" id="25917063"/>
<gene>
    <name evidence="1" type="ORF">SARC_16559</name>
</gene>
<dbReference type="RefSeq" id="XP_014144814.1">
    <property type="nucleotide sequence ID" value="XM_014289339.1"/>
</dbReference>
<sequence length="52" mass="5518">MLIVITGNFHMAGGNMGALNAAKPEQRQSQMGNVRSPFMYNDTVSTANAAFG</sequence>
<protein>
    <submittedName>
        <fullName evidence="1">Uncharacterized protein</fullName>
    </submittedName>
</protein>
<keyword evidence="2" id="KW-1185">Reference proteome</keyword>